<sequence length="380" mass="42413">MKIMFSVGEASGDLHGAVLAAAIRKIVPEAELFGMGGIKMKQAGVRIVYDIENLGVIGIGEVIRKIPFFLHLRQYLLTVMKKERPDVLVCVDYPGFNMRLAKKAKVLGIPVIYYILPTIWAWNKKRGKTIVDYTDLAISLFPFETELYQQIGAKAVYAGHPLLDTVRATMPKEEVYKQMGIVPETKTVLLMPGSRQQEVRRLFPVMLQAARRLQSYVPQVQFIVPRAPTIPRSELERFIAVSGVPVRIGEHSAYDMMQISTAAIVASGTATLETALMEVPTLLVYKVNTLTYALAKVLVHLDSIGLPNIIMGRRIMPELWQGQVTPQRIVDTVLPVLTNAVIREQQRRAMSSVRAALGQSGAVRRIAAIIVRFVKEKQRV</sequence>
<dbReference type="EC" id="2.4.1.182" evidence="2 10"/>
<keyword evidence="7 10" id="KW-0808">Transferase</keyword>
<evidence type="ECO:0000256" key="5">
    <source>
        <dbReference type="ARBA" id="ARBA00022556"/>
    </source>
</evidence>
<organism evidence="11 12">
    <name type="scientific">Megasphaera lornae</name>
    <dbReference type="NCBI Taxonomy" id="1000568"/>
    <lineage>
        <taxon>Bacteria</taxon>
        <taxon>Bacillati</taxon>
        <taxon>Bacillota</taxon>
        <taxon>Negativicutes</taxon>
        <taxon>Veillonellales</taxon>
        <taxon>Veillonellaceae</taxon>
        <taxon>Megasphaera</taxon>
    </lineage>
</organism>
<keyword evidence="6 10" id="KW-0328">Glycosyltransferase</keyword>
<dbReference type="GO" id="GO:0008915">
    <property type="term" value="F:lipid-A-disaccharide synthase activity"/>
    <property type="evidence" value="ECO:0007669"/>
    <property type="project" value="UniProtKB-EC"/>
</dbReference>
<dbReference type="PANTHER" id="PTHR30372:SF4">
    <property type="entry name" value="LIPID-A-DISACCHARIDE SYNTHASE, MITOCHONDRIAL-RELATED"/>
    <property type="match status" value="1"/>
</dbReference>
<evidence type="ECO:0000256" key="8">
    <source>
        <dbReference type="ARBA" id="ARBA00023098"/>
    </source>
</evidence>
<dbReference type="Pfam" id="PF02684">
    <property type="entry name" value="LpxB"/>
    <property type="match status" value="1"/>
</dbReference>
<evidence type="ECO:0000313" key="12">
    <source>
        <dbReference type="Proteomes" id="UP000004018"/>
    </source>
</evidence>
<dbReference type="HAMAP" id="MF_00392">
    <property type="entry name" value="LpxB"/>
    <property type="match status" value="1"/>
</dbReference>
<dbReference type="NCBIfam" id="TIGR00215">
    <property type="entry name" value="lpxB"/>
    <property type="match status" value="1"/>
</dbReference>
<comment type="catalytic activity">
    <reaction evidence="9 10">
        <text>a lipid X + a UDP-2-N,3-O-bis[(3R)-3-hydroxyacyl]-alpha-D-glucosamine = a lipid A disaccharide + UDP + H(+)</text>
        <dbReference type="Rhea" id="RHEA:67828"/>
        <dbReference type="ChEBI" id="CHEBI:15378"/>
        <dbReference type="ChEBI" id="CHEBI:58223"/>
        <dbReference type="ChEBI" id="CHEBI:137748"/>
        <dbReference type="ChEBI" id="CHEBI:176338"/>
        <dbReference type="ChEBI" id="CHEBI:176343"/>
        <dbReference type="EC" id="2.4.1.182"/>
    </reaction>
</comment>
<evidence type="ECO:0000256" key="7">
    <source>
        <dbReference type="ARBA" id="ARBA00022679"/>
    </source>
</evidence>
<keyword evidence="4 10" id="KW-0444">Lipid biosynthesis</keyword>
<evidence type="ECO:0000256" key="6">
    <source>
        <dbReference type="ARBA" id="ARBA00022676"/>
    </source>
</evidence>
<comment type="similarity">
    <text evidence="10">Belongs to the LpxB family.</text>
</comment>
<keyword evidence="8 10" id="KW-0443">Lipid metabolism</keyword>
<reference evidence="11 12" key="1">
    <citation type="submission" date="2011-04" db="EMBL/GenBank/DDBJ databases">
        <authorList>
            <person name="Harkins D.M."/>
            <person name="Madupu R."/>
            <person name="Durkin A.S."/>
            <person name="Torralba M."/>
            <person name="Methe B."/>
            <person name="Sutton G.G."/>
            <person name="Nelson K.E."/>
        </authorList>
    </citation>
    <scope>NUCLEOTIDE SEQUENCE [LARGE SCALE GENOMIC DNA]</scope>
    <source>
        <strain evidence="11 12">UPII 199-6</strain>
    </source>
</reference>
<dbReference type="Proteomes" id="UP000004018">
    <property type="component" value="Unassembled WGS sequence"/>
</dbReference>
<dbReference type="PANTHER" id="PTHR30372">
    <property type="entry name" value="LIPID-A-DISACCHARIDE SYNTHASE"/>
    <property type="match status" value="1"/>
</dbReference>
<keyword evidence="5 10" id="KW-0441">Lipid A biosynthesis</keyword>
<evidence type="ECO:0000256" key="1">
    <source>
        <dbReference type="ARBA" id="ARBA00002056"/>
    </source>
</evidence>
<dbReference type="SUPFAM" id="SSF53756">
    <property type="entry name" value="UDP-Glycosyltransferase/glycogen phosphorylase"/>
    <property type="match status" value="1"/>
</dbReference>
<evidence type="ECO:0000313" key="11">
    <source>
        <dbReference type="EMBL" id="EGL41936.1"/>
    </source>
</evidence>
<evidence type="ECO:0000256" key="10">
    <source>
        <dbReference type="HAMAP-Rule" id="MF_00392"/>
    </source>
</evidence>
<comment type="pathway">
    <text evidence="10">Bacterial outer membrane biogenesis; LPS lipid A biosynthesis.</text>
</comment>
<evidence type="ECO:0000256" key="9">
    <source>
        <dbReference type="ARBA" id="ARBA00048975"/>
    </source>
</evidence>
<proteinExistence type="inferred from homology"/>
<dbReference type="RefSeq" id="WP_007390726.1">
    <property type="nucleotide sequence ID" value="NZ_AFIJ01000008.1"/>
</dbReference>
<comment type="function">
    <text evidence="1 10">Condensation of UDP-2,3-diacylglucosamine and 2,3-diacylglucosamine-1-phosphate to form lipid A disaccharide, a precursor of lipid A, a phosphorylated glycolipid that anchors the lipopolysaccharide to the outer membrane of the cell.</text>
</comment>
<evidence type="ECO:0000256" key="4">
    <source>
        <dbReference type="ARBA" id="ARBA00022516"/>
    </source>
</evidence>
<dbReference type="InterPro" id="IPR003835">
    <property type="entry name" value="Glyco_trans_19"/>
</dbReference>
<name>A0ABN0D187_9FIRM</name>
<protein>
    <recommendedName>
        <fullName evidence="3 10">Lipid-A-disaccharide synthase</fullName>
        <ecNumber evidence="2 10">2.4.1.182</ecNumber>
    </recommendedName>
</protein>
<dbReference type="EMBL" id="AFIJ01000008">
    <property type="protein sequence ID" value="EGL41936.1"/>
    <property type="molecule type" value="Genomic_DNA"/>
</dbReference>
<evidence type="ECO:0000256" key="3">
    <source>
        <dbReference type="ARBA" id="ARBA00020902"/>
    </source>
</evidence>
<comment type="caution">
    <text evidence="11">The sequence shown here is derived from an EMBL/GenBank/DDBJ whole genome shotgun (WGS) entry which is preliminary data.</text>
</comment>
<evidence type="ECO:0000256" key="2">
    <source>
        <dbReference type="ARBA" id="ARBA00012687"/>
    </source>
</evidence>
<accession>A0ABN0D187</accession>
<gene>
    <name evidence="10 11" type="primary">lpxB</name>
    <name evidence="11" type="ORF">HMPREF1039_0021</name>
</gene>
<keyword evidence="12" id="KW-1185">Reference proteome</keyword>